<evidence type="ECO:0000313" key="10">
    <source>
        <dbReference type="Proteomes" id="UP000433883"/>
    </source>
</evidence>
<dbReference type="Proteomes" id="UP000433883">
    <property type="component" value="Unassembled WGS sequence"/>
</dbReference>
<dbReference type="InterPro" id="IPR026841">
    <property type="entry name" value="Aur1/Ipt1"/>
</dbReference>
<name>A0A8H3YX14_VENIN</name>
<dbReference type="Proteomes" id="UP000447873">
    <property type="component" value="Unassembled WGS sequence"/>
</dbReference>
<feature type="transmembrane region" description="Helical" evidence="5">
    <location>
        <begin position="368"/>
        <end position="391"/>
    </location>
</feature>
<evidence type="ECO:0000256" key="1">
    <source>
        <dbReference type="ARBA" id="ARBA00004141"/>
    </source>
</evidence>
<keyword evidence="12" id="KW-1185">Reference proteome</keyword>
<keyword evidence="3 5" id="KW-1133">Transmembrane helix</keyword>
<evidence type="ECO:0000313" key="7">
    <source>
        <dbReference type="EMBL" id="KAE9967029.1"/>
    </source>
</evidence>
<comment type="subcellular location">
    <subcellularLocation>
        <location evidence="1">Membrane</location>
        <topology evidence="1">Multi-pass membrane protein</topology>
    </subcellularLocation>
</comment>
<feature type="transmembrane region" description="Helical" evidence="5">
    <location>
        <begin position="23"/>
        <end position="43"/>
    </location>
</feature>
<comment type="caution">
    <text evidence="8">The sequence shown here is derived from an EMBL/GenBank/DDBJ whole genome shotgun (WGS) entry which is preliminary data.</text>
</comment>
<evidence type="ECO:0000313" key="8">
    <source>
        <dbReference type="EMBL" id="KAE9972131.1"/>
    </source>
</evidence>
<dbReference type="Proteomes" id="UP000490939">
    <property type="component" value="Unassembled WGS sequence"/>
</dbReference>
<feature type="transmembrane region" description="Helical" evidence="5">
    <location>
        <begin position="341"/>
        <end position="362"/>
    </location>
</feature>
<dbReference type="AlphaFoldDB" id="A0A8H3YX14"/>
<sequence length="418" mass="48585">MSSLNTTLPVDEPQWNSKPAWKLPGWAEPLIVLTILFGAMYFTRRRNYSLFSRRKSSYNSLLDDPDLDDIDISARSSDELLPYDLRDDGSPNEYLRVTATLPKTRRICCFIVYTPNTSRFRDKFFSRVLQKYPFLIEMFYWVINYAFYRMTSITSQRIFGETNIWDVAQGHGIAVLQFEQLSWLSFLFPIRERSVQQWFMHGHQHFLTTLNRTYALIHIPGTVGSMAWYYYAAPSHATFSIFRRTMTLTNFLAFMTFVLYPCMPPRLLPKEYGFLDSVRHDNAQSVWQSGKYVNTLAAMPSMHFGYSFCIGVTLLWHSTIFRNGKRLEAGEYKKSKPIKALCVLLGFGYPALILTTIVATANHYWLDAMVATCFVLIAFVCNKVFFALLPVEDWLLWVLRAEKPIPSTGERYRAGPWK</sequence>
<evidence type="ECO:0000313" key="11">
    <source>
        <dbReference type="Proteomes" id="UP000447873"/>
    </source>
</evidence>
<protein>
    <recommendedName>
        <fullName evidence="6">Inositolphosphotransferase Aur1/Ipt1 domain-containing protein</fullName>
    </recommendedName>
</protein>
<feature type="transmembrane region" description="Helical" evidence="5">
    <location>
        <begin position="214"/>
        <end position="233"/>
    </location>
</feature>
<keyword evidence="4 5" id="KW-0472">Membrane</keyword>
<feature type="transmembrane region" description="Helical" evidence="5">
    <location>
        <begin position="304"/>
        <end position="321"/>
    </location>
</feature>
<evidence type="ECO:0000256" key="2">
    <source>
        <dbReference type="ARBA" id="ARBA00022692"/>
    </source>
</evidence>
<evidence type="ECO:0000256" key="5">
    <source>
        <dbReference type="SAM" id="Phobius"/>
    </source>
</evidence>
<keyword evidence="2 5" id="KW-0812">Transmembrane</keyword>
<dbReference type="PANTHER" id="PTHR31310">
    <property type="match status" value="1"/>
</dbReference>
<dbReference type="Pfam" id="PF14378">
    <property type="entry name" value="PAP2_3"/>
    <property type="match status" value="1"/>
</dbReference>
<dbReference type="EMBL" id="WNWS01000479">
    <property type="protein sequence ID" value="KAE9967029.1"/>
    <property type="molecule type" value="Genomic_DNA"/>
</dbReference>
<evidence type="ECO:0000256" key="3">
    <source>
        <dbReference type="ARBA" id="ARBA00022989"/>
    </source>
</evidence>
<dbReference type="PANTHER" id="PTHR31310:SF10">
    <property type="entry name" value="INOSITOLPHOSPHOTRANSFERASE AUR1_IPT1 DOMAIN-CONTAINING PROTEIN"/>
    <property type="match status" value="1"/>
</dbReference>
<feature type="transmembrane region" description="Helical" evidence="5">
    <location>
        <begin position="129"/>
        <end position="148"/>
    </location>
</feature>
<feature type="transmembrane region" description="Helical" evidence="5">
    <location>
        <begin position="245"/>
        <end position="263"/>
    </location>
</feature>
<evidence type="ECO:0000313" key="12">
    <source>
        <dbReference type="Proteomes" id="UP000490939"/>
    </source>
</evidence>
<evidence type="ECO:0000313" key="9">
    <source>
        <dbReference type="EMBL" id="KAE9982885.1"/>
    </source>
</evidence>
<gene>
    <name evidence="8" type="ORF">BLS_004177</name>
    <name evidence="9" type="ORF">EG327_005724</name>
    <name evidence="7" type="ORF">EG328_008438</name>
</gene>
<reference evidence="8 10" key="1">
    <citation type="submission" date="2019-11" db="EMBL/GenBank/DDBJ databases">
        <title>Venturia inaequalis Genome Resource.</title>
        <authorList>
            <person name="Lichtner F.J."/>
        </authorList>
    </citation>
    <scope>NUCLEOTIDE SEQUENCE [LARGE SCALE GENOMIC DNA]</scope>
    <source>
        <strain evidence="7 11">120213</strain>
        <strain evidence="8">Bline_iso_100314</strain>
        <strain evidence="9 12">DMI_063113</strain>
    </source>
</reference>
<dbReference type="GO" id="GO:0016020">
    <property type="term" value="C:membrane"/>
    <property type="evidence" value="ECO:0007669"/>
    <property type="project" value="UniProtKB-SubCell"/>
</dbReference>
<proteinExistence type="predicted"/>
<dbReference type="InterPro" id="IPR052185">
    <property type="entry name" value="IPC_Synthase-Related"/>
</dbReference>
<evidence type="ECO:0000259" key="6">
    <source>
        <dbReference type="Pfam" id="PF14378"/>
    </source>
</evidence>
<evidence type="ECO:0000256" key="4">
    <source>
        <dbReference type="ARBA" id="ARBA00023136"/>
    </source>
</evidence>
<accession>A0A8H3YX14</accession>
<dbReference type="EMBL" id="WNWQ01000273">
    <property type="protein sequence ID" value="KAE9972131.1"/>
    <property type="molecule type" value="Genomic_DNA"/>
</dbReference>
<feature type="domain" description="Inositolphosphotransferase Aur1/Ipt1" evidence="6">
    <location>
        <begin position="192"/>
        <end position="316"/>
    </location>
</feature>
<dbReference type="EMBL" id="WNWR01000330">
    <property type="protein sequence ID" value="KAE9982885.1"/>
    <property type="molecule type" value="Genomic_DNA"/>
</dbReference>
<organism evidence="8 10">
    <name type="scientific">Venturia inaequalis</name>
    <name type="common">Apple scab fungus</name>
    <dbReference type="NCBI Taxonomy" id="5025"/>
    <lineage>
        <taxon>Eukaryota</taxon>
        <taxon>Fungi</taxon>
        <taxon>Dikarya</taxon>
        <taxon>Ascomycota</taxon>
        <taxon>Pezizomycotina</taxon>
        <taxon>Dothideomycetes</taxon>
        <taxon>Pleosporomycetidae</taxon>
        <taxon>Venturiales</taxon>
        <taxon>Venturiaceae</taxon>
        <taxon>Venturia</taxon>
    </lineage>
</organism>
<dbReference type="CDD" id="cd03386">
    <property type="entry name" value="PAP2_Aur1_like"/>
    <property type="match status" value="1"/>
</dbReference>